<evidence type="ECO:0000313" key="2">
    <source>
        <dbReference type="EMBL" id="KKS45756.1"/>
    </source>
</evidence>
<dbReference type="AlphaFoldDB" id="A0A0G1BHI5"/>
<dbReference type="EMBL" id="LCDD01000029">
    <property type="protein sequence ID" value="KKS45756.1"/>
    <property type="molecule type" value="Genomic_DNA"/>
</dbReference>
<accession>A0A0G1BHI5</accession>
<evidence type="ECO:0000313" key="3">
    <source>
        <dbReference type="Proteomes" id="UP000034320"/>
    </source>
</evidence>
<feature type="region of interest" description="Disordered" evidence="1">
    <location>
        <begin position="1"/>
        <end position="26"/>
    </location>
</feature>
<protein>
    <submittedName>
        <fullName evidence="2">Uncharacterized protein</fullName>
    </submittedName>
</protein>
<comment type="caution">
    <text evidence="2">The sequence shown here is derived from an EMBL/GenBank/DDBJ whole genome shotgun (WGS) entry which is preliminary data.</text>
</comment>
<gene>
    <name evidence="2" type="ORF">UV09_C0029G0009</name>
</gene>
<name>A0A0G1BHI5_9BACT</name>
<reference evidence="2 3" key="1">
    <citation type="journal article" date="2015" name="Nature">
        <title>rRNA introns, odd ribosomes, and small enigmatic genomes across a large radiation of phyla.</title>
        <authorList>
            <person name="Brown C.T."/>
            <person name="Hug L.A."/>
            <person name="Thomas B.C."/>
            <person name="Sharon I."/>
            <person name="Castelle C.J."/>
            <person name="Singh A."/>
            <person name="Wilkins M.J."/>
            <person name="Williams K.H."/>
            <person name="Banfield J.F."/>
        </authorList>
    </citation>
    <scope>NUCLEOTIDE SEQUENCE [LARGE SCALE GENOMIC DNA]</scope>
</reference>
<sequence>MGLEDMIGRPGLDFRANKGGSGGEGKAEAYQKVVGAHKEQLTATSHMTEALQKAVDVELNSEDIRRAQTLASDQLRQTAAPPAKSA</sequence>
<dbReference type="Proteomes" id="UP000034320">
    <property type="component" value="Unassembled WGS sequence"/>
</dbReference>
<evidence type="ECO:0000256" key="1">
    <source>
        <dbReference type="SAM" id="MobiDB-lite"/>
    </source>
</evidence>
<proteinExistence type="predicted"/>
<organism evidence="2 3">
    <name type="scientific">Candidatus Gottesmanbacteria bacterium GW2011_GWA2_42_18</name>
    <dbReference type="NCBI Taxonomy" id="1618442"/>
    <lineage>
        <taxon>Bacteria</taxon>
        <taxon>Candidatus Gottesmaniibacteriota</taxon>
    </lineage>
</organism>